<keyword evidence="2" id="KW-1185">Reference proteome</keyword>
<organism evidence="1 2">
    <name type="scientific">Onchocerca volvulus</name>
    <dbReference type="NCBI Taxonomy" id="6282"/>
    <lineage>
        <taxon>Eukaryota</taxon>
        <taxon>Metazoa</taxon>
        <taxon>Ecdysozoa</taxon>
        <taxon>Nematoda</taxon>
        <taxon>Chromadorea</taxon>
        <taxon>Rhabditida</taxon>
        <taxon>Spirurina</taxon>
        <taxon>Spiruromorpha</taxon>
        <taxon>Filarioidea</taxon>
        <taxon>Onchocercidae</taxon>
        <taxon>Onchocerca</taxon>
    </lineage>
</organism>
<dbReference type="EMBL" id="CMVM020000120">
    <property type="status" value="NOT_ANNOTATED_CDS"/>
    <property type="molecule type" value="Genomic_DNA"/>
</dbReference>
<proteinExistence type="predicted"/>
<protein>
    <submittedName>
        <fullName evidence="1">Uncharacterized protein</fullName>
    </submittedName>
</protein>
<dbReference type="EnsemblMetazoa" id="OVOC3660.1">
    <property type="protein sequence ID" value="OVOC3660.1"/>
    <property type="gene ID" value="WBGene00240469"/>
</dbReference>
<name>A0A8R1TSU1_ONCVO</name>
<evidence type="ECO:0000313" key="2">
    <source>
        <dbReference type="Proteomes" id="UP000024404"/>
    </source>
</evidence>
<dbReference type="AlphaFoldDB" id="A0A8R1TSU1"/>
<dbReference type="Proteomes" id="UP000024404">
    <property type="component" value="Unassembled WGS sequence"/>
</dbReference>
<reference evidence="1" key="2">
    <citation type="submission" date="2022-06" db="UniProtKB">
        <authorList>
            <consortium name="EnsemblMetazoa"/>
        </authorList>
    </citation>
    <scope>IDENTIFICATION</scope>
</reference>
<reference evidence="2" key="1">
    <citation type="submission" date="2013-10" db="EMBL/GenBank/DDBJ databases">
        <title>Genome sequencing of Onchocerca volvulus.</title>
        <authorList>
            <person name="Cotton J."/>
            <person name="Tsai J."/>
            <person name="Stanley E."/>
            <person name="Tracey A."/>
            <person name="Holroyd N."/>
            <person name="Lustigman S."/>
            <person name="Berriman M."/>
        </authorList>
    </citation>
    <scope>NUCLEOTIDE SEQUENCE</scope>
</reference>
<sequence>MTLIIHAINQATIASILTYEAVGYEKKKRNFEQKFQPTNHLPSSPFQKLLQVNRPFSAIIFICDERNNTEKDCYEISSLQKDGGCLIVEFLQENMEAAKFFEKLKKQSFF</sequence>
<accession>A0A8R1TSU1</accession>
<evidence type="ECO:0000313" key="1">
    <source>
        <dbReference type="EnsemblMetazoa" id="OVOC3660.1"/>
    </source>
</evidence>